<dbReference type="PROSITE" id="PS01280">
    <property type="entry name" value="GIDA_1"/>
    <property type="match status" value="1"/>
</dbReference>
<comment type="subcellular location">
    <subcellularLocation>
        <location evidence="11">Cytoplasm</location>
    </subcellularLocation>
</comment>
<dbReference type="InterPro" id="IPR002218">
    <property type="entry name" value="MnmG-rel"/>
</dbReference>
<dbReference type="GO" id="GO:0002098">
    <property type="term" value="P:tRNA wobble uridine modification"/>
    <property type="evidence" value="ECO:0007669"/>
    <property type="project" value="InterPro"/>
</dbReference>
<reference evidence="12" key="2">
    <citation type="submission" date="2022-05" db="EMBL/GenBank/DDBJ databases">
        <authorList>
            <person name="Proctor A.L."/>
            <person name="Phillips G.J."/>
            <person name="Wannemuehler M.J."/>
        </authorList>
    </citation>
    <scope>NUCLEOTIDE SEQUENCE</scope>
    <source>
        <strain evidence="12">ASF457</strain>
    </source>
</reference>
<comment type="caution">
    <text evidence="11">Lacks conserved residue(s) required for the propagation of feature annotation.</text>
</comment>
<dbReference type="InterPro" id="IPR040131">
    <property type="entry name" value="MnmG_N"/>
</dbReference>
<dbReference type="InterPro" id="IPR036188">
    <property type="entry name" value="FAD/NAD-bd_sf"/>
</dbReference>
<keyword evidence="8 11" id="KW-0520">NAD</keyword>
<name>V2RLI5_9BACT</name>
<gene>
    <name evidence="12" type="primary">mnmG_2</name>
    <name evidence="11" type="synonym">gidA</name>
    <name evidence="11" type="synonym">mnmG</name>
    <name evidence="12" type="ORF">N508_001333</name>
</gene>
<dbReference type="Pfam" id="PF13932">
    <property type="entry name" value="SAM_GIDA_C"/>
    <property type="match status" value="1"/>
</dbReference>
<dbReference type="FunFam" id="3.50.50.60:FF:000002">
    <property type="entry name" value="tRNA uridine 5-carboxymethylaminomethyl modification enzyme MnmG"/>
    <property type="match status" value="1"/>
</dbReference>
<dbReference type="InterPro" id="IPR026904">
    <property type="entry name" value="MnmG_C"/>
</dbReference>
<dbReference type="Pfam" id="PF21680">
    <property type="entry name" value="GIDA_C_1st"/>
    <property type="match status" value="1"/>
</dbReference>
<evidence type="ECO:0000256" key="2">
    <source>
        <dbReference type="ARBA" id="ARBA00003717"/>
    </source>
</evidence>
<dbReference type="InterPro" id="IPR047001">
    <property type="entry name" value="MnmG_C_subdom"/>
</dbReference>
<feature type="binding site" evidence="11">
    <location>
        <begin position="13"/>
        <end position="18"/>
    </location>
    <ligand>
        <name>FAD</name>
        <dbReference type="ChEBI" id="CHEBI:57692"/>
    </ligand>
</feature>
<proteinExistence type="inferred from homology"/>
<dbReference type="Gene3D" id="1.10.10.1800">
    <property type="entry name" value="tRNA uridine 5-carboxymethylaminomethyl modification enzyme MnmG/GidA"/>
    <property type="match status" value="1"/>
</dbReference>
<protein>
    <recommendedName>
        <fullName evidence="4 11">tRNA uridine 5-carboxymethylaminomethyl modification enzyme MnmG</fullName>
    </recommendedName>
    <alternativeName>
        <fullName evidence="10 11">Glucose-inhibited division protein A</fullName>
    </alternativeName>
</protein>
<dbReference type="Pfam" id="PF01134">
    <property type="entry name" value="GIDA"/>
    <property type="match status" value="1"/>
</dbReference>
<dbReference type="GO" id="GO:0030488">
    <property type="term" value="P:tRNA methylation"/>
    <property type="evidence" value="ECO:0007669"/>
    <property type="project" value="TreeGrafter"/>
</dbReference>
<dbReference type="OrthoDB" id="9815560at2"/>
<evidence type="ECO:0000256" key="8">
    <source>
        <dbReference type="ARBA" id="ARBA00023027"/>
    </source>
</evidence>
<dbReference type="EMBL" id="CP097562">
    <property type="protein sequence ID" value="USF24250.1"/>
    <property type="molecule type" value="Genomic_DNA"/>
</dbReference>
<accession>V2RLI5</accession>
<dbReference type="Proteomes" id="UP000017429">
    <property type="component" value="Chromosome"/>
</dbReference>
<dbReference type="Gene3D" id="3.50.50.60">
    <property type="entry name" value="FAD/NAD(P)-binding domain"/>
    <property type="match status" value="2"/>
</dbReference>
<comment type="function">
    <text evidence="2 11">NAD-binding protein involved in the addition of a carboxymethylaminomethyl (cmnm) group at the wobble position (U34) of certain tRNAs, forming tRNA-cmnm(5)s(2)U34.</text>
</comment>
<evidence type="ECO:0000256" key="6">
    <source>
        <dbReference type="ARBA" id="ARBA00022694"/>
    </source>
</evidence>
<evidence type="ECO:0000313" key="13">
    <source>
        <dbReference type="Proteomes" id="UP000017429"/>
    </source>
</evidence>
<evidence type="ECO:0000256" key="3">
    <source>
        <dbReference type="ARBA" id="ARBA00007653"/>
    </source>
</evidence>
<dbReference type="eggNOG" id="COG0445">
    <property type="taxonomic scope" value="Bacteria"/>
</dbReference>
<dbReference type="NCBIfam" id="TIGR00136">
    <property type="entry name" value="mnmG_gidA"/>
    <property type="match status" value="1"/>
</dbReference>
<dbReference type="PANTHER" id="PTHR11806">
    <property type="entry name" value="GLUCOSE INHIBITED DIVISION PROTEIN A"/>
    <property type="match status" value="1"/>
</dbReference>
<evidence type="ECO:0000256" key="11">
    <source>
        <dbReference type="HAMAP-Rule" id="MF_00129"/>
    </source>
</evidence>
<dbReference type="KEGG" id="msch:N508_001333"/>
<comment type="similarity">
    <text evidence="3 11">Belongs to the MnmG family.</text>
</comment>
<keyword evidence="11" id="KW-0963">Cytoplasm</keyword>
<evidence type="ECO:0000256" key="1">
    <source>
        <dbReference type="ARBA" id="ARBA00001974"/>
    </source>
</evidence>
<dbReference type="InterPro" id="IPR020595">
    <property type="entry name" value="MnmG-rel_CS"/>
</dbReference>
<reference evidence="12" key="1">
    <citation type="journal article" date="2014" name="Genome Announc.">
        <title>Draft genome sequences of the altered schaedler flora, a defined bacterial community from gnotobiotic mice.</title>
        <authorList>
            <person name="Wannemuehler M.J."/>
            <person name="Overstreet A.M."/>
            <person name="Ward D.V."/>
            <person name="Phillips G.J."/>
        </authorList>
    </citation>
    <scope>NUCLEOTIDE SEQUENCE</scope>
    <source>
        <strain evidence="12">ASF457</strain>
    </source>
</reference>
<keyword evidence="13" id="KW-1185">Reference proteome</keyword>
<dbReference type="InterPro" id="IPR004416">
    <property type="entry name" value="MnmG"/>
</dbReference>
<dbReference type="SUPFAM" id="SSF51905">
    <property type="entry name" value="FAD/NAD(P)-binding domain"/>
    <property type="match status" value="1"/>
</dbReference>
<reference evidence="12" key="3">
    <citation type="submission" date="2022-06" db="EMBL/GenBank/DDBJ databases">
        <title>Resources to Facilitate Use of the Altered Schaedler Flora (ASF) Mouse Model to Study Microbiome Function.</title>
        <authorList>
            <person name="Proctor A."/>
            <person name="Parvinroo S."/>
            <person name="Richie T."/>
            <person name="Jia X."/>
            <person name="Lee S.T.M."/>
            <person name="Karp P.D."/>
            <person name="Paley S."/>
            <person name="Kostic A.D."/>
            <person name="Pierre J.F."/>
            <person name="Wannemuehler M.J."/>
            <person name="Phillips G.J."/>
        </authorList>
    </citation>
    <scope>NUCLEOTIDE SEQUENCE</scope>
    <source>
        <strain evidence="12">ASF457</strain>
    </source>
</reference>
<sequence>MDFQKIYDVIVVGAGHAGCEASLAAARMGADTLLLTISIDNIALMPCNPAIGGIGKGNLVKDMDALGGEMAKNIDETGIQFRVLNKRKGPAVWCSRAQADKYLYKNRFQTIIMNTPSLDVKQGIVTEVLVENRAVRGVETACGQTFLARRIVICGGTFIGGEIFIGDRVMEAGRMYEPAATGLSLSLKKIGFKPLRLKTDTPARLHIDSLSLNGLEEYVSDNILIPFSTETKSINLPQIKCYGTQTNEETHKVIREAAEKSLFYNGARQSNGPRYCPSMEDKVLKFPEKTGHKLVIEPEGLNTKEVHVNGFSCSIPVELQIKAYRTVKGMESCQFIRPAYAVQYDAYQPTGLNHNYETKLVKGLFFGGQLNGTSGYEEAAVQGFMAGVNAVLSLDNKEPFILGRNESYIGVLTDDLVLKGITEPYRMFTSRSEFRLLTREDNAEERLISYGYKLGLISKTRYERYQQDMQEVNNEIERLKNTLIKKNSGNEEYLSKIGVSISQSFKAEELLKRPQLSYDDIIKLTGGGLSGRKARQVEIKVKYSGYIESMEESNKEDIESIVIPDNFSYDNISGLRLEYSDKLKNIKPKTLGQALRIPGLTKTAVSVLAVEIYKHNKINKS</sequence>
<evidence type="ECO:0000256" key="10">
    <source>
        <dbReference type="ARBA" id="ARBA00031800"/>
    </source>
</evidence>
<organism evidence="12 13">
    <name type="scientific">Mucispirillum schaedleri ASF457</name>
    <dbReference type="NCBI Taxonomy" id="1379858"/>
    <lineage>
        <taxon>Bacteria</taxon>
        <taxon>Pseudomonadati</taxon>
        <taxon>Deferribacterota</taxon>
        <taxon>Deferribacteres</taxon>
        <taxon>Deferribacterales</taxon>
        <taxon>Mucispirillaceae</taxon>
        <taxon>Mucispirillum</taxon>
    </lineage>
</organism>
<evidence type="ECO:0000313" key="12">
    <source>
        <dbReference type="EMBL" id="USF24250.1"/>
    </source>
</evidence>
<keyword evidence="6 11" id="KW-0819">tRNA processing</keyword>
<dbReference type="Gene3D" id="1.10.150.570">
    <property type="entry name" value="GidA associated domain, C-terminal subdomain"/>
    <property type="match status" value="1"/>
</dbReference>
<dbReference type="RefSeq" id="WP_023275618.1">
    <property type="nucleotide sequence ID" value="NZ_CP097562.1"/>
</dbReference>
<dbReference type="GO" id="GO:0050660">
    <property type="term" value="F:flavin adenine dinucleotide binding"/>
    <property type="evidence" value="ECO:0007669"/>
    <property type="project" value="UniProtKB-UniRule"/>
</dbReference>
<keyword evidence="5 11" id="KW-0285">Flavoprotein</keyword>
<comment type="cofactor">
    <cofactor evidence="1 11">
        <name>FAD</name>
        <dbReference type="ChEBI" id="CHEBI:57692"/>
    </cofactor>
</comment>
<keyword evidence="7 11" id="KW-0274">FAD</keyword>
<dbReference type="InterPro" id="IPR044920">
    <property type="entry name" value="MnmG_C_subdom_sf"/>
</dbReference>
<dbReference type="InterPro" id="IPR049312">
    <property type="entry name" value="GIDA_C_N"/>
</dbReference>
<evidence type="ECO:0000256" key="4">
    <source>
        <dbReference type="ARBA" id="ARBA00020461"/>
    </source>
</evidence>
<dbReference type="HAMAP" id="MF_00129">
    <property type="entry name" value="MnmG_GidA"/>
    <property type="match status" value="1"/>
</dbReference>
<dbReference type="GO" id="GO:0005829">
    <property type="term" value="C:cytosol"/>
    <property type="evidence" value="ECO:0007669"/>
    <property type="project" value="TreeGrafter"/>
</dbReference>
<comment type="subunit">
    <text evidence="9 11">Homodimer. Heterotetramer of two MnmE and two MnmG subunits.</text>
</comment>
<dbReference type="AlphaFoldDB" id="V2RLI5"/>
<dbReference type="SMART" id="SM01228">
    <property type="entry name" value="GIDA_assoc_3"/>
    <property type="match status" value="1"/>
</dbReference>
<evidence type="ECO:0000256" key="9">
    <source>
        <dbReference type="ARBA" id="ARBA00025948"/>
    </source>
</evidence>
<evidence type="ECO:0000256" key="7">
    <source>
        <dbReference type="ARBA" id="ARBA00022827"/>
    </source>
</evidence>
<dbReference type="PANTHER" id="PTHR11806:SF0">
    <property type="entry name" value="PROTEIN MTO1 HOMOLOG, MITOCHONDRIAL"/>
    <property type="match status" value="1"/>
</dbReference>
<evidence type="ECO:0000256" key="5">
    <source>
        <dbReference type="ARBA" id="ARBA00022630"/>
    </source>
</evidence>